<feature type="non-terminal residue" evidence="3">
    <location>
        <position position="1"/>
    </location>
</feature>
<dbReference type="InterPro" id="IPR011333">
    <property type="entry name" value="SKP1/BTB/POZ_sf"/>
</dbReference>
<evidence type="ECO:0000313" key="2">
    <source>
        <dbReference type="EMBL" id="KIN95046.1"/>
    </source>
</evidence>
<keyword evidence="4" id="KW-1185">Reference proteome</keyword>
<reference evidence="3" key="3">
    <citation type="submission" date="2015-02" db="EMBL/GenBank/DDBJ databases">
        <title>Evolutionary Origins and Diversification of the Mycorrhizal Mutualists.</title>
        <authorList>
            <consortium name="DOE Joint Genome Institute"/>
            <consortium name="Mycorrhizal Genomics Consortium"/>
            <person name="Kohler A."/>
            <person name="Kuo A."/>
            <person name="Nagy L.G."/>
            <person name="Floudas D."/>
            <person name="Copeland A."/>
            <person name="Barry K.W."/>
            <person name="Cichocki N."/>
            <person name="Veneault-Fourrey C."/>
            <person name="LaButti K."/>
            <person name="Lindquist E.A."/>
            <person name="Lipzen A."/>
            <person name="Lundell T."/>
            <person name="Morin E."/>
            <person name="Murat C."/>
            <person name="Riley R."/>
            <person name="Ohm R."/>
            <person name="Sun H."/>
            <person name="Tunlid A."/>
            <person name="Henrissat B."/>
            <person name="Grigoriev I.V."/>
            <person name="Hibbett D.S."/>
            <person name="Martin F."/>
        </authorList>
    </citation>
    <scope>NUCLEOTIDE SEQUENCE</scope>
    <source>
        <strain evidence="3">Marx 270</strain>
    </source>
</reference>
<sequence length="197" mass="21735">LAYPLTAKEPFNNADADVIIRTADKVDFRIFKCMLSLTSSVFKDLLAPGGLKFEFYADPTSIPTITVSENITTIDSLLRLVYPGAIYPNPPFSSFDDAKLFLAAVAKYNMIPTIADRAKELVADQFLKEHTVSLYAVACEHGWCDLARKAAWAALKIRDLGQPGRGGYVKELETLPAAAFYRLLEYHHACGVIASEL</sequence>
<dbReference type="Gene3D" id="3.30.710.10">
    <property type="entry name" value="Potassium Channel Kv1.1, Chain A"/>
    <property type="match status" value="1"/>
</dbReference>
<dbReference type="Proteomes" id="UP000054217">
    <property type="component" value="Unassembled WGS sequence"/>
</dbReference>
<dbReference type="EMBL" id="KN832041">
    <property type="protein sequence ID" value="KIN96767.1"/>
    <property type="molecule type" value="Genomic_DNA"/>
</dbReference>
<accession>A0A0C3IIC3</accession>
<gene>
    <name evidence="2" type="ORF">M404DRAFT_62602</name>
    <name evidence="3" type="ORF">M404DRAFT_65662</name>
</gene>
<reference evidence="4" key="2">
    <citation type="submission" date="2015-01" db="EMBL/GenBank/DDBJ databases">
        <title>Evolutionary Origins and Diversification of the Mycorrhizal Mutualists.</title>
        <authorList>
            <consortium name="DOE Joint Genome Institute"/>
            <consortium name="Mycorrhizal Genomics Consortium"/>
            <person name="Kohler A."/>
            <person name="Kuo A."/>
            <person name="Nagy L.G."/>
            <person name="Floudas D."/>
            <person name="Copeland A."/>
            <person name="Barry K.W."/>
            <person name="Cichocki N."/>
            <person name="Veneault-Fourrey C."/>
            <person name="LaButti K."/>
            <person name="Lindquist E.A."/>
            <person name="Lipzen A."/>
            <person name="Lundell T."/>
            <person name="Morin E."/>
            <person name="Murat C."/>
            <person name="Riley R."/>
            <person name="Ohm R."/>
            <person name="Sun H."/>
            <person name="Tunlid A."/>
            <person name="Henrissat B."/>
            <person name="Grigoriev I.V."/>
            <person name="Hibbett D.S."/>
            <person name="Martin F."/>
        </authorList>
    </citation>
    <scope>NUCLEOTIDE SEQUENCE [LARGE SCALE GENOMIC DNA]</scope>
    <source>
        <strain evidence="4">Marx 270</strain>
    </source>
</reference>
<protein>
    <recommendedName>
        <fullName evidence="1">BTB domain-containing protein</fullName>
    </recommendedName>
</protein>
<dbReference type="Pfam" id="PF00651">
    <property type="entry name" value="BTB"/>
    <property type="match status" value="1"/>
</dbReference>
<feature type="domain" description="BTB" evidence="1">
    <location>
        <begin position="16"/>
        <end position="90"/>
    </location>
</feature>
<name>A0A0C3IIC3_PISTI</name>
<reference evidence="3 4" key="1">
    <citation type="submission" date="2014-04" db="EMBL/GenBank/DDBJ databases">
        <authorList>
            <consortium name="DOE Joint Genome Institute"/>
            <person name="Kuo A."/>
            <person name="Kohler A."/>
            <person name="Costa M.D."/>
            <person name="Nagy L.G."/>
            <person name="Floudas D."/>
            <person name="Copeland A."/>
            <person name="Barry K.W."/>
            <person name="Cichocki N."/>
            <person name="Veneault-Fourrey C."/>
            <person name="LaButti K."/>
            <person name="Lindquist E.A."/>
            <person name="Lipzen A."/>
            <person name="Lundell T."/>
            <person name="Morin E."/>
            <person name="Murat C."/>
            <person name="Sun H."/>
            <person name="Tunlid A."/>
            <person name="Henrissat B."/>
            <person name="Grigoriev I.V."/>
            <person name="Hibbett D.S."/>
            <person name="Martin F."/>
            <person name="Nordberg H.P."/>
            <person name="Cantor M.N."/>
            <person name="Hua S.X."/>
        </authorList>
    </citation>
    <scope>NUCLEOTIDE SEQUENCE [LARGE SCALE GENOMIC DNA]</scope>
    <source>
        <strain evidence="3 4">Marx 270</strain>
    </source>
</reference>
<dbReference type="AlphaFoldDB" id="A0A0C3IIC3"/>
<dbReference type="PROSITE" id="PS50097">
    <property type="entry name" value="BTB"/>
    <property type="match status" value="1"/>
</dbReference>
<organism evidence="3 4">
    <name type="scientific">Pisolithus tinctorius Marx 270</name>
    <dbReference type="NCBI Taxonomy" id="870435"/>
    <lineage>
        <taxon>Eukaryota</taxon>
        <taxon>Fungi</taxon>
        <taxon>Dikarya</taxon>
        <taxon>Basidiomycota</taxon>
        <taxon>Agaricomycotina</taxon>
        <taxon>Agaricomycetes</taxon>
        <taxon>Agaricomycetidae</taxon>
        <taxon>Boletales</taxon>
        <taxon>Sclerodermatineae</taxon>
        <taxon>Pisolithaceae</taxon>
        <taxon>Pisolithus</taxon>
    </lineage>
</organism>
<dbReference type="STRING" id="870435.A0A0C3IIC3"/>
<dbReference type="EMBL" id="KN832078">
    <property type="protein sequence ID" value="KIN95046.1"/>
    <property type="molecule type" value="Genomic_DNA"/>
</dbReference>
<evidence type="ECO:0000313" key="4">
    <source>
        <dbReference type="Proteomes" id="UP000054217"/>
    </source>
</evidence>
<dbReference type="InterPro" id="IPR000210">
    <property type="entry name" value="BTB/POZ_dom"/>
</dbReference>
<dbReference type="OrthoDB" id="3357985at2759"/>
<evidence type="ECO:0000259" key="1">
    <source>
        <dbReference type="PROSITE" id="PS50097"/>
    </source>
</evidence>
<feature type="non-terminal residue" evidence="3">
    <location>
        <position position="197"/>
    </location>
</feature>
<evidence type="ECO:0000313" key="3">
    <source>
        <dbReference type="EMBL" id="KIN96767.1"/>
    </source>
</evidence>
<proteinExistence type="predicted"/>
<dbReference type="HOGENOM" id="CLU_052397_3_0_1"/>